<sequence>MSQRSSFEIAALASAAMPALTVATTRRSEQFAESGDLEDITTAIITDVTGEEYDVSVSSSDEGKKRLKDRARAAYVLDHTHEPSVLGFRMDHLENFTPGDQEDGPTGQTAVLIMPHIPGDAFPLSRLTETQCAATGTSIGAIHRLRGKFLVNAHYPAFPAATIHHQLETWIVNLRAAGHIPPEILDNWTSIISHENLWNFRATPVHGGFNDGDIIFTSTGISGIRHWENMQINDPARDLAWIFTKLDQSRRNAALSAYARIMGNRMDDMIMLRAGLWVQMSQVGDFIRALEKADTQKIMRFKSQVESLAHQIFTINPEGVGKSAHPTTLTVGDLLGDSTQGGKSPVKRSVRHAQPGDHARFVADQGMRSGENRLNDSTVSRTVANPPKSVRLNQDGGQANPAGSRIPLPPQTPEDQLPENYDSDPQTQVVNWSSTPGKAEDFNFVSTPDSALHQGEGQGGQNISSDRTSTNRPDSAGASDDEETLAFQKVKEETDGANGEESREPASSSNPPSGPLFEAYRRRMDEAQAESDSAAFKIDDDPDDIATEAFVSQKKSEEDHLQ</sequence>
<evidence type="ECO:0000313" key="3">
    <source>
        <dbReference type="EMBL" id="EFT82573.1"/>
    </source>
</evidence>
<feature type="compositionally biased region" description="Polar residues" evidence="1">
    <location>
        <begin position="423"/>
        <end position="436"/>
    </location>
</feature>
<dbReference type="RefSeq" id="WP_006289776.1">
    <property type="nucleotide sequence ID" value="NZ_AP012333.1"/>
</dbReference>
<reference evidence="3 4" key="1">
    <citation type="submission" date="2010-12" db="EMBL/GenBank/DDBJ databases">
        <authorList>
            <person name="Muzny D."/>
            <person name="Qin X."/>
            <person name="Buhay C."/>
            <person name="Dugan-Rocha S."/>
            <person name="Ding Y."/>
            <person name="Chen G."/>
            <person name="Hawes A."/>
            <person name="Holder M."/>
            <person name="Jhangiani S."/>
            <person name="Johnson A."/>
            <person name="Khan Z."/>
            <person name="Li Z."/>
            <person name="Liu W."/>
            <person name="Liu X."/>
            <person name="Perez L."/>
            <person name="Shen H."/>
            <person name="Wang Q."/>
            <person name="Watt J."/>
            <person name="Xi L."/>
            <person name="Xin Y."/>
            <person name="Zhou J."/>
            <person name="Deng J."/>
            <person name="Jiang H."/>
            <person name="Liu Y."/>
            <person name="Qu J."/>
            <person name="Song X.-Z."/>
            <person name="Zhang L."/>
            <person name="Villasana D."/>
            <person name="Johnson A."/>
            <person name="Liu J."/>
            <person name="Liyanage D."/>
            <person name="Lorensuhewa L."/>
            <person name="Robinson T."/>
            <person name="Song A."/>
            <person name="Song B.-B."/>
            <person name="Dinh H."/>
            <person name="Thornton R."/>
            <person name="Coyle M."/>
            <person name="Francisco L."/>
            <person name="Jackson L."/>
            <person name="Javaid M."/>
            <person name="Korchina V."/>
            <person name="Kovar C."/>
            <person name="Mata R."/>
            <person name="Mathew T."/>
            <person name="Ngo R."/>
            <person name="Nguyen L."/>
            <person name="Nguyen N."/>
            <person name="Okwuonu G."/>
            <person name="Ongeri F."/>
            <person name="Pham C."/>
            <person name="Simmons D."/>
            <person name="Wilczek-Boney K."/>
            <person name="Hale W."/>
            <person name="Jakkamsetti A."/>
            <person name="Pham P."/>
            <person name="Ruth R."/>
            <person name="San Lucas F."/>
            <person name="Warren J."/>
            <person name="Zhang J."/>
            <person name="Zhao Z."/>
            <person name="Zhou C."/>
            <person name="Zhu D."/>
            <person name="Lee S."/>
            <person name="Bess C."/>
            <person name="Blankenburg K."/>
            <person name="Forbes L."/>
            <person name="Fu Q."/>
            <person name="Gubbala S."/>
            <person name="Hirani K."/>
            <person name="Jayaseelan J.C."/>
            <person name="Lara F."/>
            <person name="Munidasa M."/>
            <person name="Palculict T."/>
            <person name="Patil S."/>
            <person name="Pu L.-L."/>
            <person name="Saada N."/>
            <person name="Tang L."/>
            <person name="Weissenberger G."/>
            <person name="Zhu Y."/>
            <person name="Hemphill L."/>
            <person name="Shang Y."/>
            <person name="Youmans B."/>
            <person name="Ayvaz T."/>
            <person name="Ross M."/>
            <person name="Santibanez J."/>
            <person name="Aqrawi P."/>
            <person name="Gross S."/>
            <person name="Joshi V."/>
            <person name="Fowler G."/>
            <person name="Nazareth L."/>
            <person name="Reid J."/>
            <person name="Worley K."/>
            <person name="Petrosino J."/>
            <person name="Highlander S."/>
            <person name="Gibbs R."/>
        </authorList>
    </citation>
    <scope>NUCLEOTIDE SEQUENCE [LARGE SCALE GENOMIC DNA]</scope>
    <source>
        <strain evidence="3 4">DSM 10105</strain>
    </source>
</reference>
<evidence type="ECO:0000256" key="1">
    <source>
        <dbReference type="SAM" id="MobiDB-lite"/>
    </source>
</evidence>
<dbReference type="HOGENOM" id="CLU_023286_1_0_11"/>
<accession>E6K2L9</accession>
<dbReference type="InterPro" id="IPR002575">
    <property type="entry name" value="Aminoglycoside_PTrfase"/>
</dbReference>
<organism evidence="3 4">
    <name type="scientific">Parascardovia denticolens DSM 10105 = JCM 12538</name>
    <dbReference type="NCBI Taxonomy" id="864564"/>
    <lineage>
        <taxon>Bacteria</taxon>
        <taxon>Bacillati</taxon>
        <taxon>Actinomycetota</taxon>
        <taxon>Actinomycetes</taxon>
        <taxon>Bifidobacteriales</taxon>
        <taxon>Bifidobacteriaceae</taxon>
        <taxon>Parascardovia</taxon>
    </lineage>
</organism>
<evidence type="ECO:0000259" key="2">
    <source>
        <dbReference type="Pfam" id="PF01636"/>
    </source>
</evidence>
<feature type="region of interest" description="Disordered" evidence="1">
    <location>
        <begin position="333"/>
        <end position="517"/>
    </location>
</feature>
<dbReference type="Pfam" id="PF01636">
    <property type="entry name" value="APH"/>
    <property type="match status" value="1"/>
</dbReference>
<feature type="compositionally biased region" description="Polar residues" evidence="1">
    <location>
        <begin position="461"/>
        <end position="473"/>
    </location>
</feature>
<proteinExistence type="predicted"/>
<evidence type="ECO:0000313" key="4">
    <source>
        <dbReference type="Proteomes" id="UP000004946"/>
    </source>
</evidence>
<comment type="caution">
    <text evidence="3">The sequence shown here is derived from an EMBL/GenBank/DDBJ whole genome shotgun (WGS) entry which is preliminary data.</text>
</comment>
<feature type="compositionally biased region" description="Basic and acidic residues" evidence="1">
    <location>
        <begin position="489"/>
        <end position="504"/>
    </location>
</feature>
<dbReference type="AlphaFoldDB" id="E6K2L9"/>
<dbReference type="InterPro" id="IPR011009">
    <property type="entry name" value="Kinase-like_dom_sf"/>
</dbReference>
<gene>
    <name evidence="3" type="ORF">HMPREF0620_1258</name>
</gene>
<keyword evidence="4" id="KW-1185">Reference proteome</keyword>
<dbReference type="KEGG" id="pdo:PSDT_0408"/>
<dbReference type="EMBL" id="AEON01000002">
    <property type="protein sequence ID" value="EFT82573.1"/>
    <property type="molecule type" value="Genomic_DNA"/>
</dbReference>
<dbReference type="PATRIC" id="fig|864564.6.peg.449"/>
<dbReference type="Gene3D" id="3.90.1200.10">
    <property type="match status" value="1"/>
</dbReference>
<feature type="domain" description="Aminoglycoside phosphotransferase" evidence="2">
    <location>
        <begin position="106"/>
        <end position="260"/>
    </location>
</feature>
<name>E6K2L9_PARDN</name>
<dbReference type="eggNOG" id="COG3173">
    <property type="taxonomic scope" value="Bacteria"/>
</dbReference>
<protein>
    <recommendedName>
        <fullName evidence="2">Aminoglycoside phosphotransferase domain-containing protein</fullName>
    </recommendedName>
</protein>
<dbReference type="Proteomes" id="UP000004946">
    <property type="component" value="Chromosome"/>
</dbReference>
<dbReference type="SUPFAM" id="SSF56112">
    <property type="entry name" value="Protein kinase-like (PK-like)"/>
    <property type="match status" value="1"/>
</dbReference>